<keyword evidence="3" id="KW-0732">Signal</keyword>
<dbReference type="InterPro" id="IPR006311">
    <property type="entry name" value="TAT_signal"/>
</dbReference>
<keyword evidence="2" id="KW-1133">Transmembrane helix</keyword>
<dbReference type="OrthoDB" id="3852853at2"/>
<feature type="transmembrane region" description="Helical" evidence="2">
    <location>
        <begin position="396"/>
        <end position="415"/>
    </location>
</feature>
<evidence type="ECO:0000256" key="3">
    <source>
        <dbReference type="SAM" id="SignalP"/>
    </source>
</evidence>
<accession>A0A1E7LMW7</accession>
<organism evidence="4 5">
    <name type="scientific">Streptomyces nanshensis</name>
    <dbReference type="NCBI Taxonomy" id="518642"/>
    <lineage>
        <taxon>Bacteria</taxon>
        <taxon>Bacillati</taxon>
        <taxon>Actinomycetota</taxon>
        <taxon>Actinomycetes</taxon>
        <taxon>Kitasatosporales</taxon>
        <taxon>Streptomycetaceae</taxon>
        <taxon>Streptomyces</taxon>
    </lineage>
</organism>
<feature type="chain" id="PRO_5009197465" description="Squalene cyclase C-terminal domain-containing protein" evidence="3">
    <location>
        <begin position="32"/>
        <end position="424"/>
    </location>
</feature>
<reference evidence="4 5" key="1">
    <citation type="journal article" date="2016" name="Front. Microbiol.">
        <title>Comparative Genomics Analysis of Streptomyces Species Reveals Their Adaptation to the Marine Environment and Their Diversity at the Genomic Level.</title>
        <authorList>
            <person name="Tian X."/>
            <person name="Zhang Z."/>
            <person name="Yang T."/>
            <person name="Chen M."/>
            <person name="Li J."/>
            <person name="Chen F."/>
            <person name="Yang J."/>
            <person name="Li W."/>
            <person name="Zhang B."/>
            <person name="Zhang Z."/>
            <person name="Wu J."/>
            <person name="Zhang C."/>
            <person name="Long L."/>
            <person name="Xiao J."/>
        </authorList>
    </citation>
    <scope>NUCLEOTIDE SEQUENCE [LARGE SCALE GENOMIC DNA]</scope>
    <source>
        <strain evidence="4 5">SCSIO M10372</strain>
    </source>
</reference>
<name>A0A1E7LMW7_9ACTN</name>
<dbReference type="PATRIC" id="fig|518642.7.peg.3713"/>
<sequence>MTVRRSAAALATTAVLLGAAAPVAVAPVAFAAPSPSPSAELPSGLYGTTDPTYDGVWRQSLAFLAQKIEYVTPSPQAVTWLLEQQCDSGAFASFRADASKPCDASTVMDTNATAAAVQALAELGGQREAADNGADWLKSVQNEDGGWGYNPGSPSDANSTAVVIGALARTNVPVAELTTADGSTPYTALQALAIPCGKKDGGAFAYQPGKKGELVANNDASAAAVLGLLGKGMAVGNANAVKDPVCRKGDDLTPEESAQNGAHYLAATLAASPHLEQPPMPGAEESEPQPDFGNTADAVVALAASGHKDKAAASVTWLEQNSKAWAQQGGPAATAQLIFAAHATGTDARSFGGVDLVKQLNATGPAPAATSAPPSPKPTGGQASDSAKSDDEGGPGLWWLIGVGLVFGAGIGFLLSMRRKKQQP</sequence>
<evidence type="ECO:0000313" key="5">
    <source>
        <dbReference type="Proteomes" id="UP000175971"/>
    </source>
</evidence>
<proteinExistence type="predicted"/>
<dbReference type="RefSeq" id="WP_070203383.1">
    <property type="nucleotide sequence ID" value="NZ_LJGZ01000098.1"/>
</dbReference>
<dbReference type="Gene3D" id="1.50.10.20">
    <property type="match status" value="1"/>
</dbReference>
<feature type="signal peptide" evidence="3">
    <location>
        <begin position="1"/>
        <end position="31"/>
    </location>
</feature>
<dbReference type="PROSITE" id="PS51318">
    <property type="entry name" value="TAT"/>
    <property type="match status" value="1"/>
</dbReference>
<dbReference type="Proteomes" id="UP000175971">
    <property type="component" value="Unassembled WGS sequence"/>
</dbReference>
<keyword evidence="2" id="KW-0812">Transmembrane</keyword>
<dbReference type="SUPFAM" id="SSF48239">
    <property type="entry name" value="Terpenoid cyclases/Protein prenyltransferases"/>
    <property type="match status" value="1"/>
</dbReference>
<evidence type="ECO:0000256" key="1">
    <source>
        <dbReference type="SAM" id="MobiDB-lite"/>
    </source>
</evidence>
<evidence type="ECO:0000313" key="4">
    <source>
        <dbReference type="EMBL" id="OEV17552.1"/>
    </source>
</evidence>
<dbReference type="AlphaFoldDB" id="A0A1E7LMW7"/>
<gene>
    <name evidence="4" type="ORF">AN221_29290</name>
</gene>
<dbReference type="InterPro" id="IPR008930">
    <property type="entry name" value="Terpenoid_cyclase/PrenylTrfase"/>
</dbReference>
<keyword evidence="2" id="KW-0472">Membrane</keyword>
<protein>
    <recommendedName>
        <fullName evidence="6">Squalene cyclase C-terminal domain-containing protein</fullName>
    </recommendedName>
</protein>
<dbReference type="EMBL" id="LJGZ01000098">
    <property type="protein sequence ID" value="OEV17552.1"/>
    <property type="molecule type" value="Genomic_DNA"/>
</dbReference>
<evidence type="ECO:0008006" key="6">
    <source>
        <dbReference type="Google" id="ProtNLM"/>
    </source>
</evidence>
<keyword evidence="5" id="KW-1185">Reference proteome</keyword>
<feature type="region of interest" description="Disordered" evidence="1">
    <location>
        <begin position="274"/>
        <end position="293"/>
    </location>
</feature>
<evidence type="ECO:0000256" key="2">
    <source>
        <dbReference type="SAM" id="Phobius"/>
    </source>
</evidence>
<feature type="region of interest" description="Disordered" evidence="1">
    <location>
        <begin position="364"/>
        <end position="391"/>
    </location>
</feature>
<comment type="caution">
    <text evidence="4">The sequence shown here is derived from an EMBL/GenBank/DDBJ whole genome shotgun (WGS) entry which is preliminary data.</text>
</comment>